<evidence type="ECO:0000313" key="4">
    <source>
        <dbReference type="Proteomes" id="UP001333996"/>
    </source>
</evidence>
<reference evidence="3" key="1">
    <citation type="submission" date="2024-01" db="EMBL/GenBank/DDBJ databases">
        <title>First draft genome sequence data of TA4-1, the type strain of Gram-positive actinobacterium Streptomyces chiangmaiensis.</title>
        <authorList>
            <person name="Yasawong M."/>
            <person name="Nantapong N."/>
        </authorList>
    </citation>
    <scope>NUCLEOTIDE SEQUENCE</scope>
    <source>
        <strain evidence="3">TA4-1</strain>
    </source>
</reference>
<evidence type="ECO:0000259" key="2">
    <source>
        <dbReference type="Pfam" id="PF21725"/>
    </source>
</evidence>
<dbReference type="Pfam" id="PF21725">
    <property type="entry name" value="T7SS_signal"/>
    <property type="match status" value="1"/>
</dbReference>
<feature type="region of interest" description="Disordered" evidence="1">
    <location>
        <begin position="159"/>
        <end position="206"/>
    </location>
</feature>
<name>A0ABU7FKV8_9ACTN</name>
<dbReference type="RefSeq" id="WP_329508760.1">
    <property type="nucleotide sequence ID" value="NZ_BAAAYZ010000144.1"/>
</dbReference>
<evidence type="ECO:0000256" key="1">
    <source>
        <dbReference type="SAM" id="MobiDB-lite"/>
    </source>
</evidence>
<dbReference type="EMBL" id="JAYWVC010000068">
    <property type="protein sequence ID" value="MED7824317.1"/>
    <property type="molecule type" value="Genomic_DNA"/>
</dbReference>
<sequence length="414" mass="41423">MAGALGATKDPKELIPGDVQALTELADTMKHWSSKFDKVGSHLRDVKVPGWNGQASDAFWKSLSGEKGNWYIASDHMAGASTAITSYISVLGWAQRQAADAIGKWDAGDHAGAQEVLTTARTQVEHEAGALSTQLQKLSGGGSDSPNWLTQARQLAKDLGLGQSSGSPGQELWQYGNNPADQHTRKWGHQDPDATGEDPNAPKKPSWSVKIAEVSGGANVWSADAKGETTVGGVKLTGSAGVSLLGVDGSAAAGITDGNLELKATGSAYLAKAQASGGAEYGILGVQAQGSALVGANAEAKATVGKSGLHAGAEAFAGAKAEGSASADVGGVGAGVTGEAWAGAGASASVDVGKGEDGKYHVGGEVGVGLGLGGKVGFQVTVDPGEVVDTVGDAADAVGDAADSAWDHSLGKLF</sequence>
<keyword evidence="4" id="KW-1185">Reference proteome</keyword>
<dbReference type="Proteomes" id="UP001333996">
    <property type="component" value="Unassembled WGS sequence"/>
</dbReference>
<dbReference type="InterPro" id="IPR049082">
    <property type="entry name" value="T7SS_signal"/>
</dbReference>
<evidence type="ECO:0000313" key="3">
    <source>
        <dbReference type="EMBL" id="MED7824317.1"/>
    </source>
</evidence>
<feature type="domain" description="Putative T7SS secretion signal" evidence="2">
    <location>
        <begin position="5"/>
        <end position="115"/>
    </location>
</feature>
<proteinExistence type="predicted"/>
<organism evidence="3 4">
    <name type="scientific">Streptomyces chiangmaiensis</name>
    <dbReference type="NCBI Taxonomy" id="766497"/>
    <lineage>
        <taxon>Bacteria</taxon>
        <taxon>Bacillati</taxon>
        <taxon>Actinomycetota</taxon>
        <taxon>Actinomycetes</taxon>
        <taxon>Kitasatosporales</taxon>
        <taxon>Streptomycetaceae</taxon>
        <taxon>Streptomyces</taxon>
    </lineage>
</organism>
<feature type="compositionally biased region" description="Basic and acidic residues" evidence="1">
    <location>
        <begin position="182"/>
        <end position="192"/>
    </location>
</feature>
<feature type="compositionally biased region" description="Low complexity" evidence="1">
    <location>
        <begin position="159"/>
        <end position="170"/>
    </location>
</feature>
<protein>
    <recommendedName>
        <fullName evidence="2">Putative T7SS secretion signal domain-containing protein</fullName>
    </recommendedName>
</protein>
<comment type="caution">
    <text evidence="3">The sequence shown here is derived from an EMBL/GenBank/DDBJ whole genome shotgun (WGS) entry which is preliminary data.</text>
</comment>
<gene>
    <name evidence="3" type="ORF">VXC91_20595</name>
</gene>
<accession>A0ABU7FKV8</accession>